<evidence type="ECO:0000313" key="2">
    <source>
        <dbReference type="Proteomes" id="UP000295696"/>
    </source>
</evidence>
<dbReference type="Proteomes" id="UP000295696">
    <property type="component" value="Unassembled WGS sequence"/>
</dbReference>
<sequence>MRGPIFLPRARKRAEALGIDWPERFEAVTWKQLRDTLSIERPYVPE</sequence>
<evidence type="ECO:0000313" key="1">
    <source>
        <dbReference type="EMBL" id="TCS65367.1"/>
    </source>
</evidence>
<proteinExistence type="predicted"/>
<reference evidence="1 2" key="1">
    <citation type="submission" date="2019-03" db="EMBL/GenBank/DDBJ databases">
        <title>Genomic Encyclopedia of Type Strains, Phase IV (KMG-IV): sequencing the most valuable type-strain genomes for metagenomic binning, comparative biology and taxonomic classification.</title>
        <authorList>
            <person name="Goeker M."/>
        </authorList>
    </citation>
    <scope>NUCLEOTIDE SEQUENCE [LARGE SCALE GENOMIC DNA]</scope>
    <source>
        <strain evidence="1 2">DSM 104836</strain>
    </source>
</reference>
<dbReference type="EMBL" id="SLZU01000004">
    <property type="protein sequence ID" value="TCS65367.1"/>
    <property type="molecule type" value="Genomic_DNA"/>
</dbReference>
<organism evidence="1 2">
    <name type="scientific">Primorskyibacter sedentarius</name>
    <dbReference type="NCBI Taxonomy" id="745311"/>
    <lineage>
        <taxon>Bacteria</taxon>
        <taxon>Pseudomonadati</taxon>
        <taxon>Pseudomonadota</taxon>
        <taxon>Alphaproteobacteria</taxon>
        <taxon>Rhodobacterales</taxon>
        <taxon>Roseobacteraceae</taxon>
        <taxon>Primorskyibacter</taxon>
    </lineage>
</organism>
<accession>A0A4R3JHC6</accession>
<gene>
    <name evidence="1" type="ORF">EDD52_104153</name>
</gene>
<comment type="caution">
    <text evidence="1">The sequence shown here is derived from an EMBL/GenBank/DDBJ whole genome shotgun (WGS) entry which is preliminary data.</text>
</comment>
<protein>
    <submittedName>
        <fullName evidence="1">Uncharacterized protein</fullName>
    </submittedName>
</protein>
<name>A0A4R3JHC6_9RHOB</name>
<keyword evidence="2" id="KW-1185">Reference proteome</keyword>
<dbReference type="AlphaFoldDB" id="A0A4R3JHC6"/>